<dbReference type="Proteomes" id="UP000297055">
    <property type="component" value="Segment"/>
</dbReference>
<evidence type="ECO:0000313" key="1">
    <source>
        <dbReference type="EMBL" id="AVM87235.1"/>
    </source>
</evidence>
<accession>A0A2P1GMK7</accession>
<sequence length="226" mass="25181">MTASNPAAIALICMGCFLGLVLTWGLADLICRCKRRAQKQKARRALPRLRIVSDSSALTLQTDVTSGLSSPNGSRPISRFSDCNLHHPWAQEKLLHIVLRETTPLGDIKLVPFLRLSHHQFSEDMKIMRSNLYGFVGWLRAECLIRRGSQQHPVWSVVQTLNSPDHRWAGSRLKGEGFPLGKISQAAVLAVLDVVVHGSHPHLGYALRHHIADTYRPGVRPRTALI</sequence>
<dbReference type="EMBL" id="MG599980">
    <property type="protein sequence ID" value="AVM87235.1"/>
    <property type="molecule type" value="Viral_cRNA"/>
</dbReference>
<proteinExistence type="predicted"/>
<dbReference type="RefSeq" id="YP_010085039.1">
    <property type="nucleotide sequence ID" value="NC_055175.1"/>
</dbReference>
<evidence type="ECO:0000313" key="2">
    <source>
        <dbReference type="Proteomes" id="UP000297055"/>
    </source>
</evidence>
<dbReference type="GeneID" id="65100068"/>
<reference evidence="1" key="1">
    <citation type="journal article" date="2018" name="Nature">
        <title>The evolutionary history of vertebrate RNA viruses.</title>
        <authorList>
            <person name="Shi M."/>
            <person name="Lin X.D."/>
            <person name="Chen X."/>
            <person name="Tian J.H."/>
            <person name="Chen L.J."/>
            <person name="Li K."/>
            <person name="Wang W."/>
            <person name="Eden J.S."/>
            <person name="Shen J.J."/>
            <person name="Liu L."/>
            <person name="Holmes E.C."/>
            <person name="Zhang Y.Z."/>
        </authorList>
    </citation>
    <scope>NUCLEOTIDE SEQUENCE [LARGE SCALE GENOMIC DNA]</scope>
    <source>
        <strain evidence="1">XYHYS28627</strain>
    </source>
</reference>
<organism evidence="1">
    <name type="scientific">Wenling frogfish filovirus</name>
    <dbReference type="NCBI Taxonomy" id="2116487"/>
    <lineage>
        <taxon>Viruses</taxon>
        <taxon>Riboviria</taxon>
        <taxon>Orthornavirae</taxon>
        <taxon>Negarnaviricota</taxon>
        <taxon>Haploviricotina</taxon>
        <taxon>Monjiviricetes</taxon>
        <taxon>Mononegavirales</taxon>
        <taxon>Filoviridae</taxon>
        <taxon>Striavirus</taxon>
        <taxon>Striavirus antennarii</taxon>
    </lineage>
</organism>
<protein>
    <submittedName>
        <fullName evidence="1">Uncharacterized protein</fullName>
    </submittedName>
</protein>
<keyword evidence="2" id="KW-1185">Reference proteome</keyword>
<dbReference type="KEGG" id="vg:65100068"/>
<name>A0A2P1GMK7_9MONO</name>